<reference evidence="9 10" key="1">
    <citation type="submission" date="2016-10" db="EMBL/GenBank/DDBJ databases">
        <authorList>
            <person name="de Groot N.N."/>
        </authorList>
    </citation>
    <scope>NUCLEOTIDE SEQUENCE [LARGE SCALE GENOMIC DNA]</scope>
    <source>
        <strain evidence="9 10">CGMCC 1.5382</strain>
    </source>
</reference>
<feature type="transmembrane region" description="Helical" evidence="7">
    <location>
        <begin position="34"/>
        <end position="57"/>
    </location>
</feature>
<dbReference type="Proteomes" id="UP000198701">
    <property type="component" value="Unassembled WGS sequence"/>
</dbReference>
<feature type="compositionally biased region" description="Basic residues" evidence="6">
    <location>
        <begin position="315"/>
        <end position="325"/>
    </location>
</feature>
<feature type="transmembrane region" description="Helical" evidence="7">
    <location>
        <begin position="271"/>
        <end position="288"/>
    </location>
</feature>
<sequence>MREARGVAPILLAAVLWGTTGTAAHFLPGSVGPLATGAATMAVGGALLFALSSLGALRVIRDRSIRPHLVVGVVGVVLYPLAFYSSMHLAGVMMGTVVSLASAPVFAGLIEFLRDPGGLTRRWAACTAIALVGTALLVIGRPADVAADGSAPLGVLLGLVAGLSYAVYTDSSHRMIARGHGSSATMGALFGVGALCLLPVLIATGAPLLAEARTIGISTYLAIGPMFAAYLLFGAGLRHVRSSTATTLTLIEPLVATVLAVLVVGERLDPVGWTGLILLMASVFALVAPDRTKPEPVLVESGHARPRVGGAGRLRTTRRTRSARR</sequence>
<dbReference type="RefSeq" id="WP_241986930.1">
    <property type="nucleotide sequence ID" value="NZ_FNFU01000003.1"/>
</dbReference>
<comment type="subcellular location">
    <subcellularLocation>
        <location evidence="1">Membrane</location>
        <topology evidence="1">Multi-pass membrane protein</topology>
    </subcellularLocation>
</comment>
<keyword evidence="3 7" id="KW-0812">Transmembrane</keyword>
<evidence type="ECO:0000256" key="5">
    <source>
        <dbReference type="ARBA" id="ARBA00023136"/>
    </source>
</evidence>
<organism evidence="9 10">
    <name type="scientific">Cryobacterium psychrotolerans</name>
    <dbReference type="NCBI Taxonomy" id="386301"/>
    <lineage>
        <taxon>Bacteria</taxon>
        <taxon>Bacillati</taxon>
        <taxon>Actinomycetota</taxon>
        <taxon>Actinomycetes</taxon>
        <taxon>Micrococcales</taxon>
        <taxon>Microbacteriaceae</taxon>
        <taxon>Cryobacterium</taxon>
    </lineage>
</organism>
<feature type="domain" description="EamA" evidence="8">
    <location>
        <begin position="6"/>
        <end position="138"/>
    </location>
</feature>
<evidence type="ECO:0000256" key="3">
    <source>
        <dbReference type="ARBA" id="ARBA00022692"/>
    </source>
</evidence>
<feature type="transmembrane region" description="Helical" evidence="7">
    <location>
        <begin position="151"/>
        <end position="168"/>
    </location>
</feature>
<feature type="transmembrane region" description="Helical" evidence="7">
    <location>
        <begin position="245"/>
        <end position="265"/>
    </location>
</feature>
<keyword evidence="10" id="KW-1185">Reference proteome</keyword>
<dbReference type="EMBL" id="FNFU01000003">
    <property type="protein sequence ID" value="SDK13054.1"/>
    <property type="molecule type" value="Genomic_DNA"/>
</dbReference>
<dbReference type="PANTHER" id="PTHR32322:SF2">
    <property type="entry name" value="EAMA DOMAIN-CONTAINING PROTEIN"/>
    <property type="match status" value="1"/>
</dbReference>
<gene>
    <name evidence="9" type="ORF">SAMN05216282_10344</name>
</gene>
<keyword evidence="5 7" id="KW-0472">Membrane</keyword>
<dbReference type="PANTHER" id="PTHR32322">
    <property type="entry name" value="INNER MEMBRANE TRANSPORTER"/>
    <property type="match status" value="1"/>
</dbReference>
<dbReference type="GO" id="GO:0016020">
    <property type="term" value="C:membrane"/>
    <property type="evidence" value="ECO:0007669"/>
    <property type="project" value="UniProtKB-SubCell"/>
</dbReference>
<dbReference type="InterPro" id="IPR050638">
    <property type="entry name" value="AA-Vitamin_Transporters"/>
</dbReference>
<dbReference type="STRING" id="386301.SAMN05216282_10344"/>
<dbReference type="InterPro" id="IPR037185">
    <property type="entry name" value="EmrE-like"/>
</dbReference>
<evidence type="ECO:0000313" key="9">
    <source>
        <dbReference type="EMBL" id="SDK13054.1"/>
    </source>
</evidence>
<dbReference type="InterPro" id="IPR000620">
    <property type="entry name" value="EamA_dom"/>
</dbReference>
<protein>
    <submittedName>
        <fullName evidence="9">Drug/metabolite transporter, DME family</fullName>
    </submittedName>
</protein>
<dbReference type="Gene3D" id="1.10.3730.20">
    <property type="match status" value="1"/>
</dbReference>
<comment type="similarity">
    <text evidence="2">Belongs to the EamA transporter family.</text>
</comment>
<evidence type="ECO:0000256" key="1">
    <source>
        <dbReference type="ARBA" id="ARBA00004141"/>
    </source>
</evidence>
<evidence type="ECO:0000256" key="2">
    <source>
        <dbReference type="ARBA" id="ARBA00007362"/>
    </source>
</evidence>
<dbReference type="AlphaFoldDB" id="A0A1G8ZEK7"/>
<feature type="transmembrane region" description="Helical" evidence="7">
    <location>
        <begin position="122"/>
        <end position="139"/>
    </location>
</feature>
<dbReference type="Pfam" id="PF00892">
    <property type="entry name" value="EamA"/>
    <property type="match status" value="2"/>
</dbReference>
<feature type="transmembrane region" description="Helical" evidence="7">
    <location>
        <begin position="69"/>
        <end position="86"/>
    </location>
</feature>
<evidence type="ECO:0000256" key="7">
    <source>
        <dbReference type="SAM" id="Phobius"/>
    </source>
</evidence>
<feature type="region of interest" description="Disordered" evidence="6">
    <location>
        <begin position="300"/>
        <end position="325"/>
    </location>
</feature>
<evidence type="ECO:0000259" key="8">
    <source>
        <dbReference type="Pfam" id="PF00892"/>
    </source>
</evidence>
<feature type="domain" description="EamA" evidence="8">
    <location>
        <begin position="153"/>
        <end position="286"/>
    </location>
</feature>
<evidence type="ECO:0000256" key="4">
    <source>
        <dbReference type="ARBA" id="ARBA00022989"/>
    </source>
</evidence>
<dbReference type="SUPFAM" id="SSF103481">
    <property type="entry name" value="Multidrug resistance efflux transporter EmrE"/>
    <property type="match status" value="1"/>
</dbReference>
<evidence type="ECO:0000256" key="6">
    <source>
        <dbReference type="SAM" id="MobiDB-lite"/>
    </source>
</evidence>
<name>A0A1G8ZEK7_9MICO</name>
<proteinExistence type="inferred from homology"/>
<keyword evidence="4 7" id="KW-1133">Transmembrane helix</keyword>
<accession>A0A1G8ZEK7</accession>
<feature type="transmembrane region" description="Helical" evidence="7">
    <location>
        <begin position="92"/>
        <end position="110"/>
    </location>
</feature>
<feature type="transmembrane region" description="Helical" evidence="7">
    <location>
        <begin position="188"/>
        <end position="209"/>
    </location>
</feature>
<feature type="transmembrane region" description="Helical" evidence="7">
    <location>
        <begin position="215"/>
        <end position="233"/>
    </location>
</feature>
<evidence type="ECO:0000313" key="10">
    <source>
        <dbReference type="Proteomes" id="UP000198701"/>
    </source>
</evidence>